<dbReference type="AlphaFoldDB" id="A0AAV2ZXW3"/>
<sequence length="78" mass="9122">MPYDKIYCWLEGPYRRHIWVRKIGTFQPYLKYPGIKSNQCMGCTYSLYVSLASIGAHGEDCIQIWISGICPWGSHRNY</sequence>
<name>A0AAV2ZXW3_PYXAD</name>
<protein>
    <submittedName>
        <fullName evidence="1">Uncharacterized protein</fullName>
    </submittedName>
</protein>
<proteinExistence type="predicted"/>
<gene>
    <name evidence="1" type="ORF">GDO54_004121</name>
</gene>
<reference evidence="1" key="1">
    <citation type="thesis" date="2020" institute="ProQuest LLC" country="789 East Eisenhower Parkway, Ann Arbor, MI, USA">
        <title>Comparative Genomics and Chromosome Evolution.</title>
        <authorList>
            <person name="Mudd A.B."/>
        </authorList>
    </citation>
    <scope>NUCLEOTIDE SEQUENCE</scope>
    <source>
        <strain evidence="1">1538</strain>
        <tissue evidence="1">Blood</tissue>
    </source>
</reference>
<evidence type="ECO:0000313" key="2">
    <source>
        <dbReference type="Proteomes" id="UP001181693"/>
    </source>
</evidence>
<comment type="caution">
    <text evidence="1">The sequence shown here is derived from an EMBL/GenBank/DDBJ whole genome shotgun (WGS) entry which is preliminary data.</text>
</comment>
<dbReference type="Proteomes" id="UP001181693">
    <property type="component" value="Unassembled WGS sequence"/>
</dbReference>
<accession>A0AAV2ZXW3</accession>
<keyword evidence="2" id="KW-1185">Reference proteome</keyword>
<dbReference type="EMBL" id="DYDO01000012">
    <property type="protein sequence ID" value="DBA14843.1"/>
    <property type="molecule type" value="Genomic_DNA"/>
</dbReference>
<organism evidence="1 2">
    <name type="scientific">Pyxicephalus adspersus</name>
    <name type="common">African bullfrog</name>
    <dbReference type="NCBI Taxonomy" id="30357"/>
    <lineage>
        <taxon>Eukaryota</taxon>
        <taxon>Metazoa</taxon>
        <taxon>Chordata</taxon>
        <taxon>Craniata</taxon>
        <taxon>Vertebrata</taxon>
        <taxon>Euteleostomi</taxon>
        <taxon>Amphibia</taxon>
        <taxon>Batrachia</taxon>
        <taxon>Anura</taxon>
        <taxon>Neobatrachia</taxon>
        <taxon>Ranoidea</taxon>
        <taxon>Pyxicephalidae</taxon>
        <taxon>Pyxicephalinae</taxon>
        <taxon>Pyxicephalus</taxon>
    </lineage>
</organism>
<evidence type="ECO:0000313" key="1">
    <source>
        <dbReference type="EMBL" id="DBA14843.1"/>
    </source>
</evidence>